<dbReference type="PANTHER" id="PTHR33734:SF22">
    <property type="entry name" value="MEMBRANE-BOUND LYTIC MUREIN TRANSGLYCOSYLASE D"/>
    <property type="match status" value="1"/>
</dbReference>
<keyword evidence="4" id="KW-1185">Reference proteome</keyword>
<organism evidence="3 4">
    <name type="scientific">Cohnella pontilimi</name>
    <dbReference type="NCBI Taxonomy" id="2564100"/>
    <lineage>
        <taxon>Bacteria</taxon>
        <taxon>Bacillati</taxon>
        <taxon>Bacillota</taxon>
        <taxon>Bacilli</taxon>
        <taxon>Bacillales</taxon>
        <taxon>Paenibacillaceae</taxon>
        <taxon>Cohnella</taxon>
    </lineage>
</organism>
<gene>
    <name evidence="3" type="ORF">E5161_12750</name>
</gene>
<evidence type="ECO:0000313" key="4">
    <source>
        <dbReference type="Proteomes" id="UP000309673"/>
    </source>
</evidence>
<proteinExistence type="predicted"/>
<name>A0A4U0FAV7_9BACL</name>
<feature type="signal peptide" evidence="1">
    <location>
        <begin position="1"/>
        <end position="27"/>
    </location>
</feature>
<dbReference type="Pfam" id="PF07486">
    <property type="entry name" value="Hydrolase_2"/>
    <property type="match status" value="1"/>
</dbReference>
<feature type="chain" id="PRO_5039391000" evidence="1">
    <location>
        <begin position="28"/>
        <end position="322"/>
    </location>
</feature>
<dbReference type="InterPro" id="IPR042047">
    <property type="entry name" value="SleB_dom1"/>
</dbReference>
<dbReference type="InterPro" id="IPR036582">
    <property type="entry name" value="Mao_N_sf"/>
</dbReference>
<dbReference type="OrthoDB" id="9785345at2"/>
<dbReference type="SMART" id="SM00257">
    <property type="entry name" value="LysM"/>
    <property type="match status" value="1"/>
</dbReference>
<sequence>MKINWLTKITAATLAVFVAVGSGAAMASAEPALYIGDEPAEMSQSIWLVDGKSYAPVKEFSEMMGWVVDIDDGTGQITVSNVIGDQLSIPTEQTIIRYNGHTYETSESVKVKDGNVYYSLRILAESMHANVGWRKEERKPVVTAEPVHVVESGETLWGIAKQYQTTVKELQLRNGLKNESLTAGQALKVVIPDFMAAKSKSEIEVNQADLMLLANLVQIEAGNEPYEGKLAVACVVMNRVDDPDYPDTVKGVIYEPKQFSPAGNGKLANVKPSKDSLKAAKAALSGDNNVPGAVYFFNPKLEPAKLKKVKVVAKIGNHVFAK</sequence>
<dbReference type="GO" id="GO:0008932">
    <property type="term" value="F:lytic endotransglycosylase activity"/>
    <property type="evidence" value="ECO:0007669"/>
    <property type="project" value="TreeGrafter"/>
</dbReference>
<dbReference type="Gene3D" id="3.10.350.10">
    <property type="entry name" value="LysM domain"/>
    <property type="match status" value="1"/>
</dbReference>
<evidence type="ECO:0000256" key="1">
    <source>
        <dbReference type="SAM" id="SignalP"/>
    </source>
</evidence>
<dbReference type="InterPro" id="IPR018392">
    <property type="entry name" value="LysM"/>
</dbReference>
<accession>A0A4U0FAV7</accession>
<evidence type="ECO:0000259" key="2">
    <source>
        <dbReference type="PROSITE" id="PS51782"/>
    </source>
</evidence>
<protein>
    <submittedName>
        <fullName evidence="3">LysM peptidoglycan-binding domain-containing protein</fullName>
    </submittedName>
</protein>
<dbReference type="AlphaFoldDB" id="A0A4U0FAV7"/>
<dbReference type="SUPFAM" id="SSF54106">
    <property type="entry name" value="LysM domain"/>
    <property type="match status" value="1"/>
</dbReference>
<dbReference type="RefSeq" id="WP_136778213.1">
    <property type="nucleotide sequence ID" value="NZ_SUPK01000006.1"/>
</dbReference>
<feature type="domain" description="LysM" evidence="2">
    <location>
        <begin position="146"/>
        <end position="189"/>
    </location>
</feature>
<dbReference type="EMBL" id="SUPK01000006">
    <property type="protein sequence ID" value="TJY41294.1"/>
    <property type="molecule type" value="Genomic_DNA"/>
</dbReference>
<dbReference type="CDD" id="cd00118">
    <property type="entry name" value="LysM"/>
    <property type="match status" value="1"/>
</dbReference>
<evidence type="ECO:0000313" key="3">
    <source>
        <dbReference type="EMBL" id="TJY41294.1"/>
    </source>
</evidence>
<dbReference type="GO" id="GO:0016787">
    <property type="term" value="F:hydrolase activity"/>
    <property type="evidence" value="ECO:0007669"/>
    <property type="project" value="InterPro"/>
</dbReference>
<dbReference type="PANTHER" id="PTHR33734">
    <property type="entry name" value="LYSM DOMAIN-CONTAINING GPI-ANCHORED PROTEIN 2"/>
    <property type="match status" value="1"/>
</dbReference>
<dbReference type="Gene3D" id="1.10.10.2520">
    <property type="entry name" value="Cell wall hydrolase SleB, domain 1"/>
    <property type="match status" value="1"/>
</dbReference>
<keyword evidence="1" id="KW-0732">Signal</keyword>
<dbReference type="Proteomes" id="UP000309673">
    <property type="component" value="Unassembled WGS sequence"/>
</dbReference>
<dbReference type="Gene3D" id="3.30.457.10">
    <property type="entry name" value="Copper amine oxidase-like, N-terminal domain"/>
    <property type="match status" value="1"/>
</dbReference>
<dbReference type="Gene3D" id="6.20.240.60">
    <property type="match status" value="1"/>
</dbReference>
<dbReference type="Pfam" id="PF07833">
    <property type="entry name" value="Cu_amine_oxidN1"/>
    <property type="match status" value="1"/>
</dbReference>
<comment type="caution">
    <text evidence="3">The sequence shown here is derived from an EMBL/GenBank/DDBJ whole genome shotgun (WGS) entry which is preliminary data.</text>
</comment>
<reference evidence="3 4" key="1">
    <citation type="submission" date="2019-04" db="EMBL/GenBank/DDBJ databases">
        <title>Cohnella sp. nov., isolated from soil.</title>
        <authorList>
            <person name="Kim W."/>
        </authorList>
    </citation>
    <scope>NUCLEOTIDE SEQUENCE [LARGE SCALE GENOMIC DNA]</scope>
    <source>
        <strain evidence="3 4">CAU 1483</strain>
    </source>
</reference>
<dbReference type="InterPro" id="IPR011105">
    <property type="entry name" value="Cell_wall_hydrolase_SleB"/>
</dbReference>
<dbReference type="Pfam" id="PF01476">
    <property type="entry name" value="LysM"/>
    <property type="match status" value="1"/>
</dbReference>
<dbReference type="PROSITE" id="PS51782">
    <property type="entry name" value="LYSM"/>
    <property type="match status" value="1"/>
</dbReference>
<dbReference type="InterPro" id="IPR036779">
    <property type="entry name" value="LysM_dom_sf"/>
</dbReference>
<dbReference type="InterPro" id="IPR012854">
    <property type="entry name" value="Cu_amine_oxidase-like_N"/>
</dbReference>